<evidence type="ECO:0000313" key="4">
    <source>
        <dbReference type="Proteomes" id="UP000317496"/>
    </source>
</evidence>
<evidence type="ECO:0000256" key="1">
    <source>
        <dbReference type="SAM" id="MobiDB-lite"/>
    </source>
</evidence>
<dbReference type="KEGG" id="fer:FNB15_02520"/>
<dbReference type="Proteomes" id="UP000317496">
    <property type="component" value="Chromosome"/>
</dbReference>
<evidence type="ECO:0000313" key="3">
    <source>
        <dbReference type="EMBL" id="QDO96223.1"/>
    </source>
</evidence>
<keyword evidence="4" id="KW-1185">Reference proteome</keyword>
<reference evidence="3 4" key="1">
    <citation type="submission" date="2019-07" db="EMBL/GenBank/DDBJ databases">
        <title>Genome sequencing for Ferrovibrio sp. K5.</title>
        <authorList>
            <person name="Park S.-J."/>
        </authorList>
    </citation>
    <scope>NUCLEOTIDE SEQUENCE [LARGE SCALE GENOMIC DNA]</scope>
    <source>
        <strain evidence="3 4">K5</strain>
    </source>
</reference>
<dbReference type="PROSITE" id="PS51257">
    <property type="entry name" value="PROKAR_LIPOPROTEIN"/>
    <property type="match status" value="1"/>
</dbReference>
<dbReference type="RefSeq" id="WP_144067204.1">
    <property type="nucleotide sequence ID" value="NZ_CP041636.1"/>
</dbReference>
<organism evidence="3 4">
    <name type="scientific">Ferrovibrio terrae</name>
    <dbReference type="NCBI Taxonomy" id="2594003"/>
    <lineage>
        <taxon>Bacteria</taxon>
        <taxon>Pseudomonadati</taxon>
        <taxon>Pseudomonadota</taxon>
        <taxon>Alphaproteobacteria</taxon>
        <taxon>Rhodospirillales</taxon>
        <taxon>Rhodospirillaceae</taxon>
        <taxon>Ferrovibrio</taxon>
    </lineage>
</organism>
<dbReference type="AlphaFoldDB" id="A0A516GXH4"/>
<evidence type="ECO:0008006" key="5">
    <source>
        <dbReference type="Google" id="ProtNLM"/>
    </source>
</evidence>
<feature type="region of interest" description="Disordered" evidence="1">
    <location>
        <begin position="61"/>
        <end position="82"/>
    </location>
</feature>
<accession>A0A516GXH4</accession>
<feature type="signal peptide" evidence="2">
    <location>
        <begin position="1"/>
        <end position="23"/>
    </location>
</feature>
<protein>
    <recommendedName>
        <fullName evidence="5">Lipoprotein</fullName>
    </recommendedName>
</protein>
<proteinExistence type="predicted"/>
<keyword evidence="2" id="KW-0732">Signal</keyword>
<feature type="chain" id="PRO_5022009524" description="Lipoprotein" evidence="2">
    <location>
        <begin position="24"/>
        <end position="114"/>
    </location>
</feature>
<evidence type="ECO:0000256" key="2">
    <source>
        <dbReference type="SAM" id="SignalP"/>
    </source>
</evidence>
<sequence length="114" mass="12790">MSRPAAILLLLGFAACAPSTEWARADTALEQRQKDEKDCHDIASWQALDESDKTRPIYPPFRDTQFMESGGEDGGGVTTSYTRRGPRMYELSIYCMEQRGYHLRPIAQKSGVTS</sequence>
<name>A0A516GXH4_9PROT</name>
<gene>
    <name evidence="3" type="ORF">FNB15_02520</name>
</gene>
<dbReference type="EMBL" id="CP041636">
    <property type="protein sequence ID" value="QDO96223.1"/>
    <property type="molecule type" value="Genomic_DNA"/>
</dbReference>